<name>A0AAW0LI24_QUESU</name>
<dbReference type="EMBL" id="PKMF04000106">
    <property type="protein sequence ID" value="KAK7850026.1"/>
    <property type="molecule type" value="Genomic_DNA"/>
</dbReference>
<comment type="caution">
    <text evidence="1">The sequence shown here is derived from an EMBL/GenBank/DDBJ whole genome shotgun (WGS) entry which is preliminary data.</text>
</comment>
<organism evidence="1 2">
    <name type="scientific">Quercus suber</name>
    <name type="common">Cork oak</name>
    <dbReference type="NCBI Taxonomy" id="58331"/>
    <lineage>
        <taxon>Eukaryota</taxon>
        <taxon>Viridiplantae</taxon>
        <taxon>Streptophyta</taxon>
        <taxon>Embryophyta</taxon>
        <taxon>Tracheophyta</taxon>
        <taxon>Spermatophyta</taxon>
        <taxon>Magnoliopsida</taxon>
        <taxon>eudicotyledons</taxon>
        <taxon>Gunneridae</taxon>
        <taxon>Pentapetalae</taxon>
        <taxon>rosids</taxon>
        <taxon>fabids</taxon>
        <taxon>Fagales</taxon>
        <taxon>Fagaceae</taxon>
        <taxon>Quercus</taxon>
    </lineage>
</organism>
<dbReference type="AlphaFoldDB" id="A0AAW0LI24"/>
<evidence type="ECO:0000313" key="1">
    <source>
        <dbReference type="EMBL" id="KAK7850026.1"/>
    </source>
</evidence>
<evidence type="ECO:0000313" key="2">
    <source>
        <dbReference type="Proteomes" id="UP000237347"/>
    </source>
</evidence>
<reference evidence="1 2" key="1">
    <citation type="journal article" date="2018" name="Sci. Data">
        <title>The draft genome sequence of cork oak.</title>
        <authorList>
            <person name="Ramos A.M."/>
            <person name="Usie A."/>
            <person name="Barbosa P."/>
            <person name="Barros P.M."/>
            <person name="Capote T."/>
            <person name="Chaves I."/>
            <person name="Simoes F."/>
            <person name="Abreu I."/>
            <person name="Carrasquinho I."/>
            <person name="Faro C."/>
            <person name="Guimaraes J.B."/>
            <person name="Mendonca D."/>
            <person name="Nobrega F."/>
            <person name="Rodrigues L."/>
            <person name="Saibo N.J.M."/>
            <person name="Varela M.C."/>
            <person name="Egas C."/>
            <person name="Matos J."/>
            <person name="Miguel C.M."/>
            <person name="Oliveira M.M."/>
            <person name="Ricardo C.P."/>
            <person name="Goncalves S."/>
        </authorList>
    </citation>
    <scope>NUCLEOTIDE SEQUENCE [LARGE SCALE GENOMIC DNA]</scope>
    <source>
        <strain evidence="2">cv. HL8</strain>
    </source>
</reference>
<sequence length="129" mass="14771">MEIFDCVGLRVCLGCLRICQILVQSHICVWELKDYDSQGGGKWCLEHKVKSLWLTQYVNQNIPVITVLGFHPIDDGSILYLGIELKAVVCNLRKKTLEVFCNFPGDKHWSSMRSFLNYVLPSWPTLIPS</sequence>
<dbReference type="Proteomes" id="UP000237347">
    <property type="component" value="Unassembled WGS sequence"/>
</dbReference>
<protein>
    <recommendedName>
        <fullName evidence="3">F-box protein</fullName>
    </recommendedName>
</protein>
<keyword evidence="2" id="KW-1185">Reference proteome</keyword>
<evidence type="ECO:0008006" key="3">
    <source>
        <dbReference type="Google" id="ProtNLM"/>
    </source>
</evidence>
<proteinExistence type="predicted"/>
<gene>
    <name evidence="1" type="ORF">CFP56_001802</name>
</gene>
<accession>A0AAW0LI24</accession>